<dbReference type="AlphaFoldDB" id="A0A0E2AQ90"/>
<reference evidence="1 2" key="1">
    <citation type="submission" date="2012-02" db="EMBL/GenBank/DDBJ databases">
        <title>The Genome Sequence of Bacteroides fragilis CL07T12C05.</title>
        <authorList>
            <consortium name="The Broad Institute Genome Sequencing Platform"/>
            <person name="Earl A."/>
            <person name="Ward D."/>
            <person name="Feldgarden M."/>
            <person name="Gevers D."/>
            <person name="Zitomersky N.L."/>
            <person name="Coyne M.J."/>
            <person name="Comstock L.E."/>
            <person name="Young S.K."/>
            <person name="Zeng Q."/>
            <person name="Gargeya S."/>
            <person name="Fitzgerald M."/>
            <person name="Haas B."/>
            <person name="Abouelleil A."/>
            <person name="Alvarado L."/>
            <person name="Arachchi H.M."/>
            <person name="Berlin A."/>
            <person name="Chapman S.B."/>
            <person name="Gearin G."/>
            <person name="Goldberg J."/>
            <person name="Griggs A."/>
            <person name="Gujja S."/>
            <person name="Hansen M."/>
            <person name="Heiman D."/>
            <person name="Howarth C."/>
            <person name="Larimer J."/>
            <person name="Lui A."/>
            <person name="MacDonald P.J.P."/>
            <person name="McCowen C."/>
            <person name="Montmayeur A."/>
            <person name="Murphy C."/>
            <person name="Neiman D."/>
            <person name="Pearson M."/>
            <person name="Priest M."/>
            <person name="Roberts A."/>
            <person name="Saif S."/>
            <person name="Shea T."/>
            <person name="Sisk P."/>
            <person name="Stolte C."/>
            <person name="Sykes S."/>
            <person name="Wortman J."/>
            <person name="Nusbaum C."/>
            <person name="Birren B."/>
        </authorList>
    </citation>
    <scope>NUCLEOTIDE SEQUENCE [LARGE SCALE GENOMIC DNA]</scope>
    <source>
        <strain evidence="1 2">CL07T12C05</strain>
    </source>
</reference>
<evidence type="ECO:0000313" key="1">
    <source>
        <dbReference type="EMBL" id="EIY96453.1"/>
    </source>
</evidence>
<dbReference type="Proteomes" id="UP000003879">
    <property type="component" value="Unassembled WGS sequence"/>
</dbReference>
<evidence type="ECO:0000313" key="2">
    <source>
        <dbReference type="Proteomes" id="UP000003879"/>
    </source>
</evidence>
<accession>A0A0E2AQ90</accession>
<dbReference type="RefSeq" id="WP_005794128.1">
    <property type="nucleotide sequence ID" value="NZ_JH724215.1"/>
</dbReference>
<organism evidence="1 2">
    <name type="scientific">Bacteroides fragilis CL07T12C05</name>
    <dbReference type="NCBI Taxonomy" id="997883"/>
    <lineage>
        <taxon>Bacteria</taxon>
        <taxon>Pseudomonadati</taxon>
        <taxon>Bacteroidota</taxon>
        <taxon>Bacteroidia</taxon>
        <taxon>Bacteroidales</taxon>
        <taxon>Bacteroidaceae</taxon>
        <taxon>Bacteroides</taxon>
    </lineage>
</organism>
<comment type="caution">
    <text evidence="1">The sequence shown here is derived from an EMBL/GenBank/DDBJ whole genome shotgun (WGS) entry which is preliminary data.</text>
</comment>
<sequence>MSQAVLNNSQATGHTDLLSGILKVQVRNEEKITEQDRIYCENQQDELYKTLDQIAWWYNIFKREAEKYEGKIKLKHEPNGKITTSSYDLHYRYNNDEKDYTHHEFTPFKNINELVDSRHNAIRNFINRIIGYFNNTYSVSVEAPKIDEKTLPIDFRPVYNTYVDVVIEHLGGKSFRDTAEDELIKRFLNTVRPSCWSKVKPELKKDRIIFPDIVTWDSIHYQYYKEYDFEYESDRKVSQFCEGIAFGADDVLCGSIEMIIGLDTRNVDISRWYDLTTTNALNIKFYANGRIDVKFKDSATAESCFIRLRLNEIKLRDEN</sequence>
<dbReference type="HOGENOM" id="CLU_075488_0_0_10"/>
<gene>
    <name evidence="1" type="ORF">HMPREF1056_02341</name>
</gene>
<dbReference type="PATRIC" id="fig|997883.3.peg.2451"/>
<name>A0A0E2AQ90_BACFG</name>
<protein>
    <submittedName>
        <fullName evidence="1">Uncharacterized protein</fullName>
    </submittedName>
</protein>
<proteinExistence type="predicted"/>
<dbReference type="EMBL" id="AGXN01000012">
    <property type="protein sequence ID" value="EIY96453.1"/>
    <property type="molecule type" value="Genomic_DNA"/>
</dbReference>